<evidence type="ECO:0000256" key="2">
    <source>
        <dbReference type="SAM" id="Phobius"/>
    </source>
</evidence>
<dbReference type="AlphaFoldDB" id="A0A4Q1JSR2"/>
<gene>
    <name evidence="3" type="ORF">EPA99_16250</name>
</gene>
<keyword evidence="2" id="KW-1133">Transmembrane helix</keyword>
<evidence type="ECO:0000313" key="4">
    <source>
        <dbReference type="Proteomes" id="UP000289784"/>
    </source>
</evidence>
<keyword evidence="4" id="KW-1185">Reference proteome</keyword>
<evidence type="ECO:0000313" key="3">
    <source>
        <dbReference type="EMBL" id="RXR01475.1"/>
    </source>
</evidence>
<feature type="non-terminal residue" evidence="3">
    <location>
        <position position="99"/>
    </location>
</feature>
<name>A0A4Q1JSR2_9GAMM</name>
<keyword evidence="2" id="KW-0812">Transmembrane</keyword>
<proteinExistence type="predicted"/>
<reference evidence="3 4" key="1">
    <citation type="submission" date="2019-01" db="EMBL/GenBank/DDBJ databases">
        <title>Pseudoxanthomonas composti sp. nov., isolated from compost.</title>
        <authorList>
            <person name="Yang G."/>
        </authorList>
    </citation>
    <scope>NUCLEOTIDE SEQUENCE [LARGE SCALE GENOMIC DNA]</scope>
    <source>
        <strain evidence="3 4">GSS15</strain>
    </source>
</reference>
<sequence>MGDVIGIVILLGLVLLAVPVLLVILMVSLSRLKGRVATLEATVAQLRSLQPAATRAPAAPAAAPEPDARRAAALDLAEPAAVFTPSPEQPTPTPAAAAA</sequence>
<keyword evidence="2" id="KW-0472">Membrane</keyword>
<accession>A0A4Q1JSR2</accession>
<feature type="transmembrane region" description="Helical" evidence="2">
    <location>
        <begin position="6"/>
        <end position="29"/>
    </location>
</feature>
<dbReference type="EMBL" id="SAWZ01000010">
    <property type="protein sequence ID" value="RXR01475.1"/>
    <property type="molecule type" value="Genomic_DNA"/>
</dbReference>
<comment type="caution">
    <text evidence="3">The sequence shown here is derived from an EMBL/GenBank/DDBJ whole genome shotgun (WGS) entry which is preliminary data.</text>
</comment>
<feature type="compositionally biased region" description="Low complexity" evidence="1">
    <location>
        <begin position="51"/>
        <end position="65"/>
    </location>
</feature>
<dbReference type="Proteomes" id="UP000289784">
    <property type="component" value="Unassembled WGS sequence"/>
</dbReference>
<evidence type="ECO:0000256" key="1">
    <source>
        <dbReference type="SAM" id="MobiDB-lite"/>
    </source>
</evidence>
<protein>
    <submittedName>
        <fullName evidence="3">DUF2339 domain-containing protein</fullName>
    </submittedName>
</protein>
<organism evidence="3 4">
    <name type="scientific">Pseudoxanthomonas composti</name>
    <dbReference type="NCBI Taxonomy" id="2137479"/>
    <lineage>
        <taxon>Bacteria</taxon>
        <taxon>Pseudomonadati</taxon>
        <taxon>Pseudomonadota</taxon>
        <taxon>Gammaproteobacteria</taxon>
        <taxon>Lysobacterales</taxon>
        <taxon>Lysobacteraceae</taxon>
        <taxon>Pseudoxanthomonas</taxon>
    </lineage>
</organism>
<feature type="region of interest" description="Disordered" evidence="1">
    <location>
        <begin position="51"/>
        <end position="70"/>
    </location>
</feature>